<dbReference type="AlphaFoldDB" id="X6LXU2"/>
<gene>
    <name evidence="1" type="ORF">RFI_31439</name>
</gene>
<name>X6LXU2_RETFI</name>
<evidence type="ECO:0000313" key="2">
    <source>
        <dbReference type="Proteomes" id="UP000023152"/>
    </source>
</evidence>
<comment type="caution">
    <text evidence="1">The sequence shown here is derived from an EMBL/GenBank/DDBJ whole genome shotgun (WGS) entry which is preliminary data.</text>
</comment>
<reference evidence="1 2" key="1">
    <citation type="journal article" date="2013" name="Curr. Biol.">
        <title>The Genome of the Foraminiferan Reticulomyxa filosa.</title>
        <authorList>
            <person name="Glockner G."/>
            <person name="Hulsmann N."/>
            <person name="Schleicher M."/>
            <person name="Noegel A.A."/>
            <person name="Eichinger L."/>
            <person name="Gallinger C."/>
            <person name="Pawlowski J."/>
            <person name="Sierra R."/>
            <person name="Euteneuer U."/>
            <person name="Pillet L."/>
            <person name="Moustafa A."/>
            <person name="Platzer M."/>
            <person name="Groth M."/>
            <person name="Szafranski K."/>
            <person name="Schliwa M."/>
        </authorList>
    </citation>
    <scope>NUCLEOTIDE SEQUENCE [LARGE SCALE GENOMIC DNA]</scope>
</reference>
<accession>X6LXU2</accession>
<proteinExistence type="predicted"/>
<dbReference type="EMBL" id="ASPP01027633">
    <property type="protein sequence ID" value="ETO05957.1"/>
    <property type="molecule type" value="Genomic_DNA"/>
</dbReference>
<protein>
    <submittedName>
        <fullName evidence="1">Uncharacterized protein</fullName>
    </submittedName>
</protein>
<organism evidence="1 2">
    <name type="scientific">Reticulomyxa filosa</name>
    <dbReference type="NCBI Taxonomy" id="46433"/>
    <lineage>
        <taxon>Eukaryota</taxon>
        <taxon>Sar</taxon>
        <taxon>Rhizaria</taxon>
        <taxon>Retaria</taxon>
        <taxon>Foraminifera</taxon>
        <taxon>Monothalamids</taxon>
        <taxon>Reticulomyxidae</taxon>
        <taxon>Reticulomyxa</taxon>
    </lineage>
</organism>
<evidence type="ECO:0000313" key="1">
    <source>
        <dbReference type="EMBL" id="ETO05957.1"/>
    </source>
</evidence>
<keyword evidence="2" id="KW-1185">Reference proteome</keyword>
<dbReference type="Proteomes" id="UP000023152">
    <property type="component" value="Unassembled WGS sequence"/>
</dbReference>
<sequence length="151" mass="17547">MKKMINKERKKNVEKFKIKKYDNEKKKLAEGRVTLNIKSNHCKQKSKKEYYSNEENKNSTVCLQTMKANSPRRKKNDINIGVATAATIGLKNKWKQVNKRARTLSKNSSNCSGKLLEQQIIKEDECAHVDDENVSNSEYYPTLKCVPHYLH</sequence>